<dbReference type="Gene3D" id="2.40.30.10">
    <property type="entry name" value="Translation factors"/>
    <property type="match status" value="1"/>
</dbReference>
<dbReference type="PANTHER" id="PTHR42887:SF1">
    <property type="entry name" value="BLR3961 PROTEIN"/>
    <property type="match status" value="1"/>
</dbReference>
<evidence type="ECO:0000313" key="6">
    <source>
        <dbReference type="EMBL" id="TCK31704.1"/>
    </source>
</evidence>
<organism evidence="6 7">
    <name type="scientific">Ancylobacter aquaticus</name>
    <dbReference type="NCBI Taxonomy" id="100"/>
    <lineage>
        <taxon>Bacteria</taxon>
        <taxon>Pseudomonadati</taxon>
        <taxon>Pseudomonadota</taxon>
        <taxon>Alphaproteobacteria</taxon>
        <taxon>Hyphomicrobiales</taxon>
        <taxon>Xanthobacteraceae</taxon>
        <taxon>Ancylobacter</taxon>
    </lineage>
</organism>
<dbReference type="Gene3D" id="1.10.8.260">
    <property type="entry name" value="HI0933 insert domain-like"/>
    <property type="match status" value="1"/>
</dbReference>
<dbReference type="InterPro" id="IPR004792">
    <property type="entry name" value="BaiN-like"/>
</dbReference>
<dbReference type="SUPFAM" id="SSF51905">
    <property type="entry name" value="FAD/NAD(P)-binding domain"/>
    <property type="match status" value="1"/>
</dbReference>
<dbReference type="NCBIfam" id="TIGR00275">
    <property type="entry name" value="aminoacetone oxidase family FAD-binding enzyme"/>
    <property type="match status" value="1"/>
</dbReference>
<evidence type="ECO:0000256" key="3">
    <source>
        <dbReference type="ARBA" id="ARBA00022827"/>
    </source>
</evidence>
<protein>
    <recommendedName>
        <fullName evidence="8">TIGR03862 family flavoprotein</fullName>
    </recommendedName>
</protein>
<dbReference type="EMBL" id="SMFY01000001">
    <property type="protein sequence ID" value="TCK31704.1"/>
    <property type="molecule type" value="Genomic_DNA"/>
</dbReference>
<dbReference type="InterPro" id="IPR022460">
    <property type="entry name" value="Flavoprotein_PP4765"/>
</dbReference>
<keyword evidence="2" id="KW-0285">Flavoprotein</keyword>
<proteinExistence type="predicted"/>
<sequence>MTPEAGNDSRNSDAGSLHVAIVGAGPAGLMAAEVLARAGCAVSVYDRMPSPARKFLIAGRGGLNLTHSESRAPFLARYGGASDWLSPLIDAFPPARLREWASGLGEPTFVGSSGRVFPKSFKASPLLRAWLARLDALGVRLNSRHRWLGWNRDGALCFAAPEGECEVATEAVLLALGGASWPRLGSDGGWAEILREEGVEIAPLRPANSGVRIDWSAPFSARFKGAPLKRIALTLGQARVRGEAMVDGGGLEGGAVYALSGALREAIAREGTATLHVDLRPDVSEEALAIRLAASRKGESMANRLRKAAGLSPAAAGLLREAGALPAEPAALAQRIKALPLKATGMAGLERAISTAGGITRAMVDEQLMLTARPGVFVAGEMLDWEAPTGGYLLQACFATGHAAACGVLARLGLGLPEPWRGRWDAGEAAAVARE</sequence>
<evidence type="ECO:0000259" key="4">
    <source>
        <dbReference type="Pfam" id="PF03486"/>
    </source>
</evidence>
<dbReference type="PANTHER" id="PTHR42887">
    <property type="entry name" value="OS12G0638800 PROTEIN"/>
    <property type="match status" value="1"/>
</dbReference>
<dbReference type="NCBIfam" id="TIGR03862">
    <property type="entry name" value="flavo_PP4765"/>
    <property type="match status" value="1"/>
</dbReference>
<dbReference type="RefSeq" id="WP_131834892.1">
    <property type="nucleotide sequence ID" value="NZ_SMFY01000001.1"/>
</dbReference>
<gene>
    <name evidence="6" type="ORF">EV667_1815</name>
</gene>
<dbReference type="PRINTS" id="PR00419">
    <property type="entry name" value="ADXRDTASE"/>
</dbReference>
<dbReference type="AlphaFoldDB" id="A0A4R1I8D4"/>
<keyword evidence="3" id="KW-0274">FAD</keyword>
<keyword evidence="7" id="KW-1185">Reference proteome</keyword>
<reference evidence="6 7" key="1">
    <citation type="submission" date="2019-03" db="EMBL/GenBank/DDBJ databases">
        <title>Genomic Encyclopedia of Type Strains, Phase IV (KMG-IV): sequencing the most valuable type-strain genomes for metagenomic binning, comparative biology and taxonomic classification.</title>
        <authorList>
            <person name="Goeker M."/>
        </authorList>
    </citation>
    <scope>NUCLEOTIDE SEQUENCE [LARGE SCALE GENOMIC DNA]</scope>
    <source>
        <strain evidence="6 7">DSM 101</strain>
    </source>
</reference>
<evidence type="ECO:0000313" key="7">
    <source>
        <dbReference type="Proteomes" id="UP000295030"/>
    </source>
</evidence>
<dbReference type="SUPFAM" id="SSF160996">
    <property type="entry name" value="HI0933 insert domain-like"/>
    <property type="match status" value="1"/>
</dbReference>
<dbReference type="Pfam" id="PF22780">
    <property type="entry name" value="HI0933_like_1st"/>
    <property type="match status" value="1"/>
</dbReference>
<feature type="domain" description="RsdA/BaiN/AoA(So)-like Rossmann fold-like" evidence="4">
    <location>
        <begin position="18"/>
        <end position="405"/>
    </location>
</feature>
<evidence type="ECO:0000256" key="2">
    <source>
        <dbReference type="ARBA" id="ARBA00022630"/>
    </source>
</evidence>
<dbReference type="OrthoDB" id="5288829at2"/>
<feature type="domain" description="RsdA/BaiN/AoA(So)-like insert" evidence="5">
    <location>
        <begin position="205"/>
        <end position="354"/>
    </location>
</feature>
<evidence type="ECO:0008006" key="8">
    <source>
        <dbReference type="Google" id="ProtNLM"/>
    </source>
</evidence>
<evidence type="ECO:0000259" key="5">
    <source>
        <dbReference type="Pfam" id="PF22780"/>
    </source>
</evidence>
<accession>A0A4R1I8D4</accession>
<comment type="caution">
    <text evidence="6">The sequence shown here is derived from an EMBL/GenBank/DDBJ whole genome shotgun (WGS) entry which is preliminary data.</text>
</comment>
<evidence type="ECO:0000256" key="1">
    <source>
        <dbReference type="ARBA" id="ARBA00001974"/>
    </source>
</evidence>
<dbReference type="InterPro" id="IPR036188">
    <property type="entry name" value="FAD/NAD-bd_sf"/>
</dbReference>
<dbReference type="InterPro" id="IPR055178">
    <property type="entry name" value="RsdA/BaiN/AoA(So)-like_dom"/>
</dbReference>
<dbReference type="Pfam" id="PF03486">
    <property type="entry name" value="HI0933_like"/>
    <property type="match status" value="1"/>
</dbReference>
<dbReference type="InterPro" id="IPR057661">
    <property type="entry name" value="RsdA/BaiN/AoA(So)_Rossmann"/>
</dbReference>
<comment type="cofactor">
    <cofactor evidence="1">
        <name>FAD</name>
        <dbReference type="ChEBI" id="CHEBI:57692"/>
    </cofactor>
</comment>
<name>A0A4R1I8D4_ANCAQ</name>
<dbReference type="Proteomes" id="UP000295030">
    <property type="component" value="Unassembled WGS sequence"/>
</dbReference>
<dbReference type="InterPro" id="IPR023166">
    <property type="entry name" value="BaiN-like_dom_sf"/>
</dbReference>
<dbReference type="Gene3D" id="3.50.50.60">
    <property type="entry name" value="FAD/NAD(P)-binding domain"/>
    <property type="match status" value="1"/>
</dbReference>